<dbReference type="Gene3D" id="3.60.10.10">
    <property type="entry name" value="Endonuclease/exonuclease/phosphatase"/>
    <property type="match status" value="1"/>
</dbReference>
<dbReference type="OrthoDB" id="1925875at2759"/>
<feature type="compositionally biased region" description="Low complexity" evidence="6">
    <location>
        <begin position="608"/>
        <end position="624"/>
    </location>
</feature>
<comment type="similarity">
    <text evidence="3">In the central section; belongs to the inositol 1,4,5-trisphosphate 5-phosphatase family.</text>
</comment>
<comment type="caution">
    <text evidence="8">The sequence shown here is derived from an EMBL/GenBank/DDBJ whole genome shotgun (WGS) entry which is preliminary data.</text>
</comment>
<dbReference type="SMART" id="SM01165">
    <property type="entry name" value="DUF1866"/>
    <property type="match status" value="1"/>
</dbReference>
<evidence type="ECO:0000313" key="9">
    <source>
        <dbReference type="Proteomes" id="UP000314294"/>
    </source>
</evidence>
<dbReference type="Proteomes" id="UP000314294">
    <property type="component" value="Unassembled WGS sequence"/>
</dbReference>
<evidence type="ECO:0000256" key="3">
    <source>
        <dbReference type="ARBA" id="ARBA00009678"/>
    </source>
</evidence>
<feature type="compositionally biased region" description="Pro residues" evidence="6">
    <location>
        <begin position="640"/>
        <end position="662"/>
    </location>
</feature>
<keyword evidence="9" id="KW-1185">Reference proteome</keyword>
<dbReference type="Gene3D" id="3.30.70.330">
    <property type="match status" value="1"/>
</dbReference>
<organism evidence="8 9">
    <name type="scientific">Liparis tanakae</name>
    <name type="common">Tanaka's snailfish</name>
    <dbReference type="NCBI Taxonomy" id="230148"/>
    <lineage>
        <taxon>Eukaryota</taxon>
        <taxon>Metazoa</taxon>
        <taxon>Chordata</taxon>
        <taxon>Craniata</taxon>
        <taxon>Vertebrata</taxon>
        <taxon>Euteleostomi</taxon>
        <taxon>Actinopterygii</taxon>
        <taxon>Neopterygii</taxon>
        <taxon>Teleostei</taxon>
        <taxon>Neoteleostei</taxon>
        <taxon>Acanthomorphata</taxon>
        <taxon>Eupercaria</taxon>
        <taxon>Perciformes</taxon>
        <taxon>Cottioidei</taxon>
        <taxon>Cottales</taxon>
        <taxon>Liparidae</taxon>
        <taxon>Liparis</taxon>
    </lineage>
</organism>
<proteinExistence type="inferred from homology"/>
<reference evidence="8 9" key="1">
    <citation type="submission" date="2019-03" db="EMBL/GenBank/DDBJ databases">
        <title>First draft genome of Liparis tanakae, snailfish: a comprehensive survey of snailfish specific genes.</title>
        <authorList>
            <person name="Kim W."/>
            <person name="Song I."/>
            <person name="Jeong J.-H."/>
            <person name="Kim D."/>
            <person name="Kim S."/>
            <person name="Ryu S."/>
            <person name="Song J.Y."/>
            <person name="Lee S.K."/>
        </authorList>
    </citation>
    <scope>NUCLEOTIDE SEQUENCE [LARGE SCALE GENOMIC DNA]</scope>
    <source>
        <tissue evidence="8">Muscle</tissue>
    </source>
</reference>
<comment type="similarity">
    <text evidence="2">Belongs to the synaptojanin family.</text>
</comment>
<dbReference type="PANTHER" id="PTHR11200:SF257">
    <property type="entry name" value="PHOSPHOINOSITIDE 5-PHOSPHATASE"/>
    <property type="match status" value="1"/>
</dbReference>
<feature type="domain" description="SAC" evidence="7">
    <location>
        <begin position="1"/>
        <end position="42"/>
    </location>
</feature>
<comment type="catalytic activity">
    <reaction evidence="1">
        <text>a 1,2-diacyl-sn-glycero-3-phospho-(1D-myo-inositol-4,5-bisphosphate) + H2O = a 1,2-diacyl-sn-glycero-3-phospho-(1D-myo-inositol 4-phosphate) + phosphate</text>
        <dbReference type="Rhea" id="RHEA:22764"/>
        <dbReference type="ChEBI" id="CHEBI:15377"/>
        <dbReference type="ChEBI" id="CHEBI:43474"/>
        <dbReference type="ChEBI" id="CHEBI:58178"/>
        <dbReference type="ChEBI" id="CHEBI:58456"/>
        <dbReference type="EC" id="3.1.3.36"/>
    </reaction>
</comment>
<gene>
    <name evidence="8" type="primary">Synj1</name>
    <name evidence="8" type="ORF">EYF80_041488</name>
</gene>
<dbReference type="EC" id="3.1.3.36" evidence="4"/>
<accession>A0A4Z2G435</accession>
<evidence type="ECO:0000256" key="5">
    <source>
        <dbReference type="ARBA" id="ARBA00022801"/>
    </source>
</evidence>
<dbReference type="GO" id="GO:0046856">
    <property type="term" value="P:phosphatidylinositol dephosphorylation"/>
    <property type="evidence" value="ECO:0007669"/>
    <property type="project" value="InterPro"/>
</dbReference>
<evidence type="ECO:0000256" key="2">
    <source>
        <dbReference type="ARBA" id="ARBA00008943"/>
    </source>
</evidence>
<dbReference type="InterPro" id="IPR015047">
    <property type="entry name" value="SYNJ1/2_RRM"/>
</dbReference>
<dbReference type="EMBL" id="SRLO01000702">
    <property type="protein sequence ID" value="TNN48326.1"/>
    <property type="molecule type" value="Genomic_DNA"/>
</dbReference>
<dbReference type="SMART" id="SM00128">
    <property type="entry name" value="IPPc"/>
    <property type="match status" value="1"/>
</dbReference>
<dbReference type="InterPro" id="IPR002013">
    <property type="entry name" value="SAC_dom"/>
</dbReference>
<keyword evidence="5" id="KW-0378">Hydrolase</keyword>
<dbReference type="PANTHER" id="PTHR11200">
    <property type="entry name" value="INOSITOL 5-PHOSPHATASE"/>
    <property type="match status" value="1"/>
</dbReference>
<evidence type="ECO:0000313" key="8">
    <source>
        <dbReference type="EMBL" id="TNN48326.1"/>
    </source>
</evidence>
<dbReference type="GO" id="GO:0048488">
    <property type="term" value="P:synaptic vesicle endocytosis"/>
    <property type="evidence" value="ECO:0007669"/>
    <property type="project" value="TreeGrafter"/>
</dbReference>
<dbReference type="GO" id="GO:0004439">
    <property type="term" value="F:phosphatidylinositol-4,5-bisphosphate 5-phosphatase activity"/>
    <property type="evidence" value="ECO:0007669"/>
    <property type="project" value="UniProtKB-EC"/>
</dbReference>
<dbReference type="InterPro" id="IPR036691">
    <property type="entry name" value="Endo/exonu/phosph_ase_sf"/>
</dbReference>
<feature type="region of interest" description="Disordered" evidence="6">
    <location>
        <begin position="575"/>
        <end position="753"/>
    </location>
</feature>
<sequence>MLPKQLEEMGLTEKPQLVARFQEVFRTMWSANGDSVSKIYAGTGALDGKAKVGKLKDGARSVTRTIQNNFFDSSKQEAIDILRLGSTLNSDLADKARALLTTSSLYASPRVLLGMCQNHHKYTRPKQIRVGVGTWNVNGGKQFRSIAFRNQTLNDWLLDAPKKAGHPEFQDSKANPIDIFAIGFEEMVELNAGNIVSASTTNQKLWAAELQKNLSRDHKYVLLASEQLVGVCLDVAVDTVKTGMGGATGNKGGVAIRLLFHTTSICFVCSHFAAGQSQVKERNDDYSEITRRLTFPMGRLLYSHDYVFWCGDFNYRISLPNEEVKELIKQQNWDALTAGDQLVDQKNAGLYDLFSEDYDTSEKCRTPAWTDRILWKRRKWNFNKTVEEMNVVGEASTSGDNEDDPDNPWSPGTLKYYGRAELKTSDHRPVVSIIDVDILEVDPEARHQVYKEVIAQQGPPDGTILVSLCSSGPDDYFDDALIDELLDKFANFGEVILIRFVEEKMWVLGKMMDIRLKSPGWIRSLEEEMSVDRICGSIPTSASSTLLAEDTDIGDDDYDMEGDVDEEVEEILPQHLQPGAGSGPGSSPLPSPRSSPCNSPTHGEPVAPGRSSRGQPSRPSQGPPVDFQPGAPTSWEPKRPPPPRPHAPPARPAPPQRPPPPSDCGEFPSPLFARRGSEARGQVAVGASGPGGAPRPNIPPRAGVISMPPQSRQLPPSHPGAPRPIQEVHPGAPRPITDTHPGAPRPVPCGQVKPTDLPLGKGMCFFYRL</sequence>
<dbReference type="InterPro" id="IPR000300">
    <property type="entry name" value="IPPc"/>
</dbReference>
<dbReference type="Pfam" id="PF08952">
    <property type="entry name" value="DUF1866"/>
    <property type="match status" value="1"/>
</dbReference>
<dbReference type="InterPro" id="IPR046985">
    <property type="entry name" value="IP5"/>
</dbReference>
<evidence type="ECO:0000259" key="7">
    <source>
        <dbReference type="PROSITE" id="PS50275"/>
    </source>
</evidence>
<dbReference type="PROSITE" id="PS50275">
    <property type="entry name" value="SAC"/>
    <property type="match status" value="1"/>
</dbReference>
<dbReference type="GO" id="GO:0017124">
    <property type="term" value="F:SH3 domain binding"/>
    <property type="evidence" value="ECO:0007669"/>
    <property type="project" value="TreeGrafter"/>
</dbReference>
<dbReference type="AlphaFoldDB" id="A0A4Z2G435"/>
<evidence type="ECO:0000256" key="4">
    <source>
        <dbReference type="ARBA" id="ARBA00013044"/>
    </source>
</evidence>
<dbReference type="Pfam" id="PF22669">
    <property type="entry name" value="Exo_endo_phos2"/>
    <property type="match status" value="1"/>
</dbReference>
<dbReference type="FunFam" id="3.60.10.10:FF:000003">
    <property type="entry name" value="Synaptojanin-1 isoform 1"/>
    <property type="match status" value="1"/>
</dbReference>
<dbReference type="SUPFAM" id="SSF56219">
    <property type="entry name" value="DNase I-like"/>
    <property type="match status" value="1"/>
</dbReference>
<name>A0A4Z2G435_9TELE</name>
<evidence type="ECO:0000256" key="1">
    <source>
        <dbReference type="ARBA" id="ARBA00001786"/>
    </source>
</evidence>
<evidence type="ECO:0000256" key="6">
    <source>
        <dbReference type="SAM" id="MobiDB-lite"/>
    </source>
</evidence>
<dbReference type="InterPro" id="IPR012677">
    <property type="entry name" value="Nucleotide-bd_a/b_plait_sf"/>
</dbReference>
<dbReference type="GO" id="GO:0098793">
    <property type="term" value="C:presynapse"/>
    <property type="evidence" value="ECO:0007669"/>
    <property type="project" value="GOC"/>
</dbReference>
<protein>
    <recommendedName>
        <fullName evidence="4">phosphoinositide 5-phosphatase</fullName>
        <ecNumber evidence="4">3.1.3.36</ecNumber>
    </recommendedName>
</protein>